<dbReference type="Proteomes" id="UP000499080">
    <property type="component" value="Unassembled WGS sequence"/>
</dbReference>
<accession>A0A4Y2LC63</accession>
<keyword evidence="2" id="KW-1185">Reference proteome</keyword>
<sequence length="75" mass="8547">MQKDEYGEWMFIDEDILVAATLKDLEICQAVCEQDQAMKVDDSECVELNPPTNAEMRQALDILKRAVQRQSTNAV</sequence>
<dbReference type="AlphaFoldDB" id="A0A4Y2LC63"/>
<comment type="caution">
    <text evidence="1">The sequence shown here is derived from an EMBL/GenBank/DDBJ whole genome shotgun (WGS) entry which is preliminary data.</text>
</comment>
<dbReference type="OrthoDB" id="6617542at2759"/>
<evidence type="ECO:0000313" key="2">
    <source>
        <dbReference type="Proteomes" id="UP000499080"/>
    </source>
</evidence>
<protein>
    <submittedName>
        <fullName evidence="1">Uncharacterized protein</fullName>
    </submittedName>
</protein>
<organism evidence="1 2">
    <name type="scientific">Araneus ventricosus</name>
    <name type="common">Orbweaver spider</name>
    <name type="synonym">Epeira ventricosa</name>
    <dbReference type="NCBI Taxonomy" id="182803"/>
    <lineage>
        <taxon>Eukaryota</taxon>
        <taxon>Metazoa</taxon>
        <taxon>Ecdysozoa</taxon>
        <taxon>Arthropoda</taxon>
        <taxon>Chelicerata</taxon>
        <taxon>Arachnida</taxon>
        <taxon>Araneae</taxon>
        <taxon>Araneomorphae</taxon>
        <taxon>Entelegynae</taxon>
        <taxon>Araneoidea</taxon>
        <taxon>Araneidae</taxon>
        <taxon>Araneus</taxon>
    </lineage>
</organism>
<proteinExistence type="predicted"/>
<name>A0A4Y2LC63_ARAVE</name>
<dbReference type="EMBL" id="BGPR01005661">
    <property type="protein sequence ID" value="GBN12245.1"/>
    <property type="molecule type" value="Genomic_DNA"/>
</dbReference>
<evidence type="ECO:0000313" key="1">
    <source>
        <dbReference type="EMBL" id="GBN12245.1"/>
    </source>
</evidence>
<reference evidence="1 2" key="1">
    <citation type="journal article" date="2019" name="Sci. Rep.">
        <title>Orb-weaving spider Araneus ventricosus genome elucidates the spidroin gene catalogue.</title>
        <authorList>
            <person name="Kono N."/>
            <person name="Nakamura H."/>
            <person name="Ohtoshi R."/>
            <person name="Moran D.A.P."/>
            <person name="Shinohara A."/>
            <person name="Yoshida Y."/>
            <person name="Fujiwara M."/>
            <person name="Mori M."/>
            <person name="Tomita M."/>
            <person name="Arakawa K."/>
        </authorList>
    </citation>
    <scope>NUCLEOTIDE SEQUENCE [LARGE SCALE GENOMIC DNA]</scope>
</reference>
<gene>
    <name evidence="1" type="ORF">AVEN_262781_1</name>
</gene>